<dbReference type="RefSeq" id="WP_015606517.1">
    <property type="nucleotide sequence ID" value="NC_021177.1"/>
</dbReference>
<reference evidence="2 3" key="1">
    <citation type="submission" date="2013-04" db="EMBL/GenBank/DDBJ databases">
        <title>Complete genome sequence of Streptomyces fulvissimus.</title>
        <authorList>
            <person name="Myronovskyi M."/>
            <person name="Tokovenko B."/>
            <person name="Manderscheid N."/>
            <person name="Petzke L."/>
            <person name="Luzhetskyy A."/>
        </authorList>
    </citation>
    <scope>NUCLEOTIDE SEQUENCE [LARGE SCALE GENOMIC DNA]</scope>
    <source>
        <strain evidence="2 3">DSM 40593</strain>
    </source>
</reference>
<protein>
    <submittedName>
        <fullName evidence="2">Uncharacterized protein</fullName>
    </submittedName>
</protein>
<feature type="compositionally biased region" description="Basic and acidic residues" evidence="1">
    <location>
        <begin position="169"/>
        <end position="179"/>
    </location>
</feature>
<dbReference type="EMBL" id="CP005080">
    <property type="protein sequence ID" value="AGK75131.1"/>
    <property type="molecule type" value="Genomic_DNA"/>
</dbReference>
<feature type="region of interest" description="Disordered" evidence="1">
    <location>
        <begin position="149"/>
        <end position="179"/>
    </location>
</feature>
<dbReference type="OrthoDB" id="4563535at2"/>
<proteinExistence type="predicted"/>
<organism evidence="2 3">
    <name type="scientific">Streptomyces microflavus DSM 40593</name>
    <dbReference type="NCBI Taxonomy" id="1303692"/>
    <lineage>
        <taxon>Bacteria</taxon>
        <taxon>Bacillati</taxon>
        <taxon>Actinomycetota</taxon>
        <taxon>Actinomycetes</taxon>
        <taxon>Kitasatosporales</taxon>
        <taxon>Streptomycetaceae</taxon>
        <taxon>Streptomyces</taxon>
    </lineage>
</organism>
<evidence type="ECO:0000313" key="3">
    <source>
        <dbReference type="Proteomes" id="UP000013304"/>
    </source>
</evidence>
<dbReference type="HOGENOM" id="CLU_1693646_0_0_11"/>
<gene>
    <name evidence="2" type="ORF">SFUL_147</name>
</gene>
<dbReference type="eggNOG" id="ENOG5034AJ4">
    <property type="taxonomic scope" value="Bacteria"/>
</dbReference>
<dbReference type="Proteomes" id="UP000013304">
    <property type="component" value="Chromosome"/>
</dbReference>
<evidence type="ECO:0000256" key="1">
    <source>
        <dbReference type="SAM" id="MobiDB-lite"/>
    </source>
</evidence>
<dbReference type="KEGG" id="sfi:SFUL_147"/>
<dbReference type="PATRIC" id="fig|1303692.3.peg.147"/>
<dbReference type="AlphaFoldDB" id="N0CG75"/>
<name>N0CG75_STRMI</name>
<evidence type="ECO:0000313" key="2">
    <source>
        <dbReference type="EMBL" id="AGK75131.1"/>
    </source>
</evidence>
<sequence length="179" mass="20471">MNDDALQSEEPAEHLRFWAYLSTLEQVTDAAEPELIREVLADPDQMMAQSAVTRHLDRRAGELHRGPGYEPWVEMMTRTTRGIPFLTQRLREWTLFRAITLRQAWDPDDLLATSNWLQLKTAEGSNTDTLEVLADNGRTKRIRNIARTNLQHQPPALNRKPTSTSLDYCSERPRGGSMG</sequence>
<accession>N0CG75</accession>